<dbReference type="RefSeq" id="WP_002948780.1">
    <property type="nucleotide sequence ID" value="NZ_ACVQ01000021.1"/>
</dbReference>
<gene>
    <name evidence="1" type="ORF">CAMSH0001_0945</name>
</gene>
<name>C6RGV7_9BACT</name>
<comment type="caution">
    <text evidence="1">The sequence shown here is derived from an EMBL/GenBank/DDBJ whole genome shotgun (WGS) entry which is preliminary data.</text>
</comment>
<dbReference type="GeneID" id="60991075"/>
<proteinExistence type="predicted"/>
<dbReference type="OrthoDB" id="9801263at2"/>
<dbReference type="Proteomes" id="UP000003107">
    <property type="component" value="Unassembled WGS sequence"/>
</dbReference>
<evidence type="ECO:0000313" key="1">
    <source>
        <dbReference type="EMBL" id="EET79442.1"/>
    </source>
</evidence>
<protein>
    <submittedName>
        <fullName evidence="1">Uncharacterized protein</fullName>
    </submittedName>
</protein>
<evidence type="ECO:0000313" key="2">
    <source>
        <dbReference type="Proteomes" id="UP000003107"/>
    </source>
</evidence>
<dbReference type="EMBL" id="ACVQ01000021">
    <property type="protein sequence ID" value="EET79442.1"/>
    <property type="molecule type" value="Genomic_DNA"/>
</dbReference>
<sequence length="89" mass="10134">MAKVKKISEEILLELQENMCGDNAIGKLKNPDEVLLNLYFLDALGIKAINERELKTNILSATELYLWKLRQLKEPIDYVSSTPLKKGSK</sequence>
<reference evidence="1 2" key="1">
    <citation type="submission" date="2009-07" db="EMBL/GenBank/DDBJ databases">
        <authorList>
            <person name="Madupu R."/>
            <person name="Sebastian Y."/>
            <person name="Durkin A.S."/>
            <person name="Torralba M."/>
            <person name="Methe B."/>
            <person name="Sutton G.G."/>
            <person name="Strausberg R.L."/>
            <person name="Nelson K.E."/>
        </authorList>
    </citation>
    <scope>NUCLEOTIDE SEQUENCE [LARGE SCALE GENOMIC DNA]</scope>
    <source>
        <strain evidence="1 2">RM3277</strain>
    </source>
</reference>
<dbReference type="STRING" id="553219.CAMSH0001_0945"/>
<dbReference type="AlphaFoldDB" id="C6RGV7"/>
<accession>C6RGV7</accession>
<keyword evidence="2" id="KW-1185">Reference proteome</keyword>
<organism evidence="1 2">
    <name type="scientific">Campylobacter showae RM3277</name>
    <dbReference type="NCBI Taxonomy" id="553219"/>
    <lineage>
        <taxon>Bacteria</taxon>
        <taxon>Pseudomonadati</taxon>
        <taxon>Campylobacterota</taxon>
        <taxon>Epsilonproteobacteria</taxon>
        <taxon>Campylobacterales</taxon>
        <taxon>Campylobacteraceae</taxon>
        <taxon>Campylobacter</taxon>
    </lineage>
</organism>